<dbReference type="SUPFAM" id="SSF54637">
    <property type="entry name" value="Thioesterase/thiol ester dehydrase-isomerase"/>
    <property type="match status" value="1"/>
</dbReference>
<evidence type="ECO:0000313" key="1">
    <source>
        <dbReference type="EMBL" id="ETO18653.1"/>
    </source>
</evidence>
<gene>
    <name evidence="1" type="ORF">RFI_18609</name>
</gene>
<dbReference type="AlphaFoldDB" id="X6MYE3"/>
<feature type="non-terminal residue" evidence="1">
    <location>
        <position position="1"/>
    </location>
</feature>
<comment type="caution">
    <text evidence="1">The sequence shown here is derived from an EMBL/GenBank/DDBJ whole genome shotgun (WGS) entry which is preliminary data.</text>
</comment>
<keyword evidence="2" id="KW-1185">Reference proteome</keyword>
<dbReference type="InterPro" id="IPR029069">
    <property type="entry name" value="HotDog_dom_sf"/>
</dbReference>
<dbReference type="EMBL" id="ASPP01014598">
    <property type="protein sequence ID" value="ETO18653.1"/>
    <property type="molecule type" value="Genomic_DNA"/>
</dbReference>
<accession>X6MYE3</accession>
<evidence type="ECO:0000313" key="2">
    <source>
        <dbReference type="Proteomes" id="UP000023152"/>
    </source>
</evidence>
<reference evidence="1 2" key="1">
    <citation type="journal article" date="2013" name="Curr. Biol.">
        <title>The Genome of the Foraminiferan Reticulomyxa filosa.</title>
        <authorList>
            <person name="Glockner G."/>
            <person name="Hulsmann N."/>
            <person name="Schleicher M."/>
            <person name="Noegel A.A."/>
            <person name="Eichinger L."/>
            <person name="Gallinger C."/>
            <person name="Pawlowski J."/>
            <person name="Sierra R."/>
            <person name="Euteneuer U."/>
            <person name="Pillet L."/>
            <person name="Moustafa A."/>
            <person name="Platzer M."/>
            <person name="Groth M."/>
            <person name="Szafranski K."/>
            <person name="Schliwa M."/>
        </authorList>
    </citation>
    <scope>NUCLEOTIDE SEQUENCE [LARGE SCALE GENOMIC DNA]</scope>
</reference>
<proteinExistence type="predicted"/>
<sequence length="233" mass="27797">KKKKKSSKDKLTPEVKKSEENYDRAMNLLQQLFPKRQGVAKRSDSSKYRYPVLLEKKFELFASDLDWNGHVNQSEYVRFVWNTLCEFEPINNPKQGFFLKDEWSITNMTQTYRKEVLMRPKWWSKNSQDQKSSSESRAVIPEPFCTVYLLDVSSFFTTQTDRTKIERPLLSANQMEIFGLIEQCENECFFFRVVVQKTKSFMNLFDFHLKIKKEQKEKTIKKDHTRAKQLSEV</sequence>
<name>X6MYE3_RETFI</name>
<organism evidence="1 2">
    <name type="scientific">Reticulomyxa filosa</name>
    <dbReference type="NCBI Taxonomy" id="46433"/>
    <lineage>
        <taxon>Eukaryota</taxon>
        <taxon>Sar</taxon>
        <taxon>Rhizaria</taxon>
        <taxon>Retaria</taxon>
        <taxon>Foraminifera</taxon>
        <taxon>Monothalamids</taxon>
        <taxon>Reticulomyxidae</taxon>
        <taxon>Reticulomyxa</taxon>
    </lineage>
</organism>
<dbReference type="Gene3D" id="3.10.129.10">
    <property type="entry name" value="Hotdog Thioesterase"/>
    <property type="match status" value="1"/>
</dbReference>
<dbReference type="Proteomes" id="UP000023152">
    <property type="component" value="Unassembled WGS sequence"/>
</dbReference>
<protein>
    <submittedName>
        <fullName evidence="1">Uncharacterized protein</fullName>
    </submittedName>
</protein>